<dbReference type="Proteomes" id="UP001176517">
    <property type="component" value="Unassembled WGS sequence"/>
</dbReference>
<evidence type="ECO:0000256" key="4">
    <source>
        <dbReference type="ARBA" id="ARBA00022723"/>
    </source>
</evidence>
<evidence type="ECO:0000256" key="13">
    <source>
        <dbReference type="RuleBase" id="RU361193"/>
    </source>
</evidence>
<dbReference type="InterPro" id="IPR001382">
    <property type="entry name" value="Glyco_hydro_47"/>
</dbReference>
<sequence length="1259" mass="137595">MAPKKNKSGAGAGSKAGGVPSPTPSSPKINGAKKSPATRNRQPQAQPQLHQARGSRSRIGLAVFVLGIAFLFAFGSRIFPPELAELLGLSPEAYEGDDVPQKQAPPPQRASTSATRSADARETGNPNPPTFYGNLQFPPPPTRPLPETAVRAADKEKQAAIVDAFKHSWSAYERDAWGSDEYHPHSKHGSNLSHVSIEQGGGGMGYTILDSLDSLLLLGLGDEYERARDWVKNDLTFEREGKFNVFETTIRNLGGLLSAHALCSSSDPRHSQFCDEKDAELYLRRAQELADKMRPAFDTPTGIPLREINLMTGEAWPDMDNWNSSSLAEGTTVQLEFKYLAHVSGDQSYWTIAERPMTSVFKAMRAAGMSGIAPIFISPETGQFLPSDVRLGSRGDSFYEYLLKQWIQTKEPIYREQHDASATSIKQFLLRNSTHSDPPLIFTIELRPTLSRGAPMVQLIPKQDHLVCFLGGSFMLGASNAQPLPFTDIKDVQNQYHWAIEDWVVGQELIKTCMDTYTKTSTGLGAEIVMFNVEGYPSENENADWYIKQPPPGQPPLLDARNILRPETVESLFIAFQLTGDQQYRDWGWQMFQAFEKHCKVPSGGYASIDDVDAPGGKPNQVNKMETFWLSETLKYMYLLFSDQDIIPLTDWVFNTEAHPLPVFKPTFPTTLIKSGWLAALACGSSGPALLPMRREIIQGLYCPLPNTLTRADCPNLLLSFDHRSILVDCGEGTQRQLTSRQIGGDAKLSHIQSIFITHLHQDHVLGLVPLLTALMGPGMAASASDKKPAVEIYGPCGLRALLRTTLTLCYTSLSGKYVVHELLWPNQTATPYSTDSGSFLDSSEPMTAAIIPPPRVIPTLPAHESELPGQDLRLHEASVSWPKFATVGGVVVSAAPILHRCPCIGYVFEEPAAARPVPQEEIDRLDANGPALLEQQGIKYPRSLLGRLQRDRVAITLPDGYVLEPPPLDIPGRKLTVLGDTFDASGGLNLDQDAGSSSSSYGSAQGIVPLAMDSDVVVHECTNAAMPPELTQGRKVETRDEVRAKALTRGHSTPQVAGAFAGRVRARALLLNHFSVRYPSAPSRFQPFTPRDRPSFGEEDSSQGALSKSDHPHPEDSNGLNSTASRPVESGQHAGASSTHAAAKMSENERRYHVMRCIEDQATETWLATLPATIAHELHESRPSAERVRAVATYDGFEFEVPQKRPEGLPPVARYAGNSSAAGSSSHASDRTGTFGRSRGRGGRGNVGSIRGRPRQTS</sequence>
<feature type="transmembrane region" description="Helical" evidence="15">
    <location>
        <begin position="59"/>
        <end position="79"/>
    </location>
</feature>
<evidence type="ECO:0000256" key="6">
    <source>
        <dbReference type="ARBA" id="ARBA00022837"/>
    </source>
</evidence>
<feature type="active site" description="Proton donor" evidence="10">
    <location>
        <position position="247"/>
    </location>
</feature>
<keyword evidence="17" id="KW-1185">Reference proteome</keyword>
<feature type="active site" description="Proton donor" evidence="10">
    <location>
        <position position="527"/>
    </location>
</feature>
<gene>
    <name evidence="16" type="primary">MNS1</name>
    <name evidence="16" type="ORF">OC846_001313</name>
</gene>
<evidence type="ECO:0000256" key="5">
    <source>
        <dbReference type="ARBA" id="ARBA00022801"/>
    </source>
</evidence>
<dbReference type="AlphaFoldDB" id="A0AAN6GTI5"/>
<dbReference type="SUPFAM" id="SSF48225">
    <property type="entry name" value="Seven-hairpin glycosidases"/>
    <property type="match status" value="1"/>
</dbReference>
<name>A0AAN6GTI5_9BASI</name>
<dbReference type="PANTHER" id="PTHR11742:SF55">
    <property type="entry name" value="ENDOPLASMIC RETICULUM MANNOSYL-OLIGOSACCHARIDE 1,2-ALPHA-MANNOSIDASE"/>
    <property type="match status" value="1"/>
</dbReference>
<dbReference type="InterPro" id="IPR050749">
    <property type="entry name" value="Glycosyl_Hydrolase_47"/>
</dbReference>
<dbReference type="PRINTS" id="PR00747">
    <property type="entry name" value="GLYHDRLASE47"/>
</dbReference>
<evidence type="ECO:0000256" key="11">
    <source>
        <dbReference type="PIRSR" id="PIRSR601382-2"/>
    </source>
</evidence>
<proteinExistence type="inferred from homology"/>
<evidence type="ECO:0000313" key="17">
    <source>
        <dbReference type="Proteomes" id="UP001176517"/>
    </source>
</evidence>
<accession>A0AAN6GTI5</accession>
<dbReference type="InterPro" id="IPR036026">
    <property type="entry name" value="Seven-hairpin_glycosidases"/>
</dbReference>
<dbReference type="InterPro" id="IPR012341">
    <property type="entry name" value="6hp_glycosidase-like_sf"/>
</dbReference>
<feature type="active site" evidence="10">
    <location>
        <position position="396"/>
    </location>
</feature>
<feature type="disulfide bond" evidence="12">
    <location>
        <begin position="468"/>
        <end position="513"/>
    </location>
</feature>
<comment type="catalytic activity">
    <reaction evidence="9">
        <text>N(4)-(alpha-D-Man-(1-&gt;2)-alpha-D-Man-(1-&gt;2)-alpha-D-Man-(1-&gt;3)-[alpha-D-Man-(1-&gt;2)-alpha-D-Man-(1-&gt;3)-[alpha-D-Man-(1-&gt;2)-alpha-D-Man-(1-&gt;6)]-alpha-D-Man-(1-&gt;6)]-beta-D-Man-(1-&gt;4)-beta-D-GlcNAc-(1-&gt;4)-beta-D-GlcNAc)-L-asparaginyl-[protein] (N-glucan mannose isomer 9A1,2,3B1,2,3) + 4 H2O = N(4)-(alpha-D-Man-(1-&gt;3)-[alpha-D-Man-(1-&gt;3)-[alpha-D-Man-(1-&gt;6)]-alpha-D-Man-(1-&gt;6)]-beta-D-Man-(1-&gt;4)-beta-D-GlcNAc-(1-&gt;4)-beta-D-GlcNAc)-L-asparaginyl-[protein] (N-glucan mannose isomer 5A1,2) + 4 beta-D-mannose</text>
        <dbReference type="Rhea" id="RHEA:56008"/>
        <dbReference type="Rhea" id="RHEA-COMP:14356"/>
        <dbReference type="Rhea" id="RHEA-COMP:14367"/>
        <dbReference type="ChEBI" id="CHEBI:15377"/>
        <dbReference type="ChEBI" id="CHEBI:28563"/>
        <dbReference type="ChEBI" id="CHEBI:59087"/>
        <dbReference type="ChEBI" id="CHEBI:139493"/>
        <dbReference type="EC" id="3.2.1.113"/>
    </reaction>
</comment>
<keyword evidence="4 11" id="KW-0479">Metal-binding</keyword>
<dbReference type="EMBL" id="JAPDMZ010000018">
    <property type="protein sequence ID" value="KAK0556219.1"/>
    <property type="molecule type" value="Genomic_DNA"/>
</dbReference>
<keyword evidence="6 11" id="KW-0106">Calcium</keyword>
<feature type="region of interest" description="Disordered" evidence="14">
    <location>
        <begin position="1082"/>
        <end position="1147"/>
    </location>
</feature>
<evidence type="ECO:0000256" key="15">
    <source>
        <dbReference type="SAM" id="Phobius"/>
    </source>
</evidence>
<feature type="binding site" evidence="11">
    <location>
        <position position="656"/>
    </location>
    <ligand>
        <name>Ca(2+)</name>
        <dbReference type="ChEBI" id="CHEBI:29108"/>
    </ligand>
</feature>
<evidence type="ECO:0000313" key="16">
    <source>
        <dbReference type="EMBL" id="KAK0556219.1"/>
    </source>
</evidence>
<evidence type="ECO:0000256" key="7">
    <source>
        <dbReference type="ARBA" id="ARBA00023157"/>
    </source>
</evidence>
<feature type="compositionally biased region" description="Low complexity" evidence="14">
    <location>
        <begin position="1217"/>
        <end position="1238"/>
    </location>
</feature>
<feature type="active site" evidence="10">
    <location>
        <position position="567"/>
    </location>
</feature>
<evidence type="ECO:0000256" key="10">
    <source>
        <dbReference type="PIRSR" id="PIRSR601382-1"/>
    </source>
</evidence>
<comment type="cofactor">
    <cofactor evidence="1 11">
        <name>Ca(2+)</name>
        <dbReference type="ChEBI" id="CHEBI:29108"/>
    </cofactor>
</comment>
<dbReference type="GO" id="GO:0036503">
    <property type="term" value="P:ERAD pathway"/>
    <property type="evidence" value="ECO:0007669"/>
    <property type="project" value="UniProtKB-ARBA"/>
</dbReference>
<comment type="similarity">
    <text evidence="3 13">Belongs to the glycosyl hydrolase 47 family.</text>
</comment>
<dbReference type="Gene3D" id="3.60.15.10">
    <property type="entry name" value="Ribonuclease Z/Hydroxyacylglutathione hydrolase-like"/>
    <property type="match status" value="1"/>
</dbReference>
<comment type="pathway">
    <text evidence="2">Protein modification; protein glycosylation.</text>
</comment>
<keyword evidence="13 16" id="KW-0326">Glycosidase</keyword>
<feature type="compositionally biased region" description="Polar residues" evidence="14">
    <location>
        <begin position="37"/>
        <end position="49"/>
    </location>
</feature>
<dbReference type="GO" id="GO:0016020">
    <property type="term" value="C:membrane"/>
    <property type="evidence" value="ECO:0007669"/>
    <property type="project" value="InterPro"/>
</dbReference>
<evidence type="ECO:0000256" key="9">
    <source>
        <dbReference type="ARBA" id="ARBA00048605"/>
    </source>
</evidence>
<dbReference type="GO" id="GO:0005975">
    <property type="term" value="P:carbohydrate metabolic process"/>
    <property type="evidence" value="ECO:0007669"/>
    <property type="project" value="InterPro"/>
</dbReference>
<comment type="caution">
    <text evidence="16">The sequence shown here is derived from an EMBL/GenBank/DDBJ whole genome shotgun (WGS) entry which is preliminary data.</text>
</comment>
<keyword evidence="5 13" id="KW-0378">Hydrolase</keyword>
<dbReference type="Gene3D" id="1.50.10.10">
    <property type="match status" value="1"/>
</dbReference>
<evidence type="ECO:0000256" key="12">
    <source>
        <dbReference type="PIRSR" id="PIRSR601382-3"/>
    </source>
</evidence>
<dbReference type="GO" id="GO:0004571">
    <property type="term" value="F:mannosyl-oligosaccharide 1,2-alpha-mannosidase activity"/>
    <property type="evidence" value="ECO:0007669"/>
    <property type="project" value="UniProtKB-EC"/>
</dbReference>
<evidence type="ECO:0000256" key="2">
    <source>
        <dbReference type="ARBA" id="ARBA00004922"/>
    </source>
</evidence>
<feature type="region of interest" description="Disordered" evidence="14">
    <location>
        <begin position="95"/>
        <end position="150"/>
    </location>
</feature>
<feature type="region of interest" description="Disordered" evidence="14">
    <location>
        <begin position="1203"/>
        <end position="1259"/>
    </location>
</feature>
<dbReference type="Pfam" id="PF01532">
    <property type="entry name" value="Glyco_hydro_47"/>
    <property type="match status" value="1"/>
</dbReference>
<dbReference type="PANTHER" id="PTHR11742">
    <property type="entry name" value="MANNOSYL-OLIGOSACCHARIDE ALPHA-1,2-MANNOSIDASE-RELATED"/>
    <property type="match status" value="1"/>
</dbReference>
<keyword evidence="15" id="KW-0472">Membrane</keyword>
<evidence type="ECO:0000256" key="1">
    <source>
        <dbReference type="ARBA" id="ARBA00001913"/>
    </source>
</evidence>
<keyword evidence="7 12" id="KW-1015">Disulfide bond</keyword>
<evidence type="ECO:0000256" key="3">
    <source>
        <dbReference type="ARBA" id="ARBA00007658"/>
    </source>
</evidence>
<dbReference type="Pfam" id="PF23023">
    <property type="entry name" value="Anti-Pycsar_Apyc1"/>
    <property type="match status" value="1"/>
</dbReference>
<comment type="catalytic activity">
    <reaction evidence="8">
        <text>N(4)-(alpha-D-Man-(1-&gt;2)-alpha-D-Man-(1-&gt;2)-alpha-D-Man-(1-&gt;3)-[alpha-D-Man-(1-&gt;3)-[alpha-D-Man-(1-&gt;2)-alpha-D-Man-(1-&gt;6)]-alpha-D-Man-(1-&gt;6)]-beta-D-Man-(1-&gt;4)-beta-D-GlcNAc-(1-&gt;4)-beta-D-GlcNAc)-L-asparaginyl-[protein] (N-glucan mannose isomer 8A1,2,3B1,3) + 3 H2O = N(4)-(alpha-D-Man-(1-&gt;3)-[alpha-D-Man-(1-&gt;3)-[alpha-D-Man-(1-&gt;6)]-alpha-D-Man-(1-&gt;6)]-beta-D-Man-(1-&gt;4)-beta-D-GlcNAc-(1-&gt;4)-beta-D-GlcNAc)-L-asparaginyl-[protein] (N-glucan mannose isomer 5A1,2) + 3 beta-D-mannose</text>
        <dbReference type="Rhea" id="RHEA:56028"/>
        <dbReference type="Rhea" id="RHEA-COMP:14358"/>
        <dbReference type="Rhea" id="RHEA-COMP:14367"/>
        <dbReference type="ChEBI" id="CHEBI:15377"/>
        <dbReference type="ChEBI" id="CHEBI:28563"/>
        <dbReference type="ChEBI" id="CHEBI:59087"/>
        <dbReference type="ChEBI" id="CHEBI:60628"/>
        <dbReference type="EC" id="3.2.1.113"/>
    </reaction>
</comment>
<dbReference type="EC" id="3.2.1.-" evidence="13"/>
<dbReference type="GO" id="GO:0005509">
    <property type="term" value="F:calcium ion binding"/>
    <property type="evidence" value="ECO:0007669"/>
    <property type="project" value="InterPro"/>
</dbReference>
<dbReference type="GO" id="GO:0005783">
    <property type="term" value="C:endoplasmic reticulum"/>
    <property type="evidence" value="ECO:0007669"/>
    <property type="project" value="TreeGrafter"/>
</dbReference>
<evidence type="ECO:0000256" key="14">
    <source>
        <dbReference type="SAM" id="MobiDB-lite"/>
    </source>
</evidence>
<dbReference type="SUPFAM" id="SSF56281">
    <property type="entry name" value="Metallo-hydrolase/oxidoreductase"/>
    <property type="match status" value="1"/>
</dbReference>
<protein>
    <recommendedName>
        <fullName evidence="13">alpha-1,2-Mannosidase</fullName>
        <ecNumber evidence="13">3.2.1.-</ecNumber>
    </recommendedName>
</protein>
<keyword evidence="15" id="KW-1133">Transmembrane helix</keyword>
<evidence type="ECO:0000256" key="8">
    <source>
        <dbReference type="ARBA" id="ARBA00047669"/>
    </source>
</evidence>
<dbReference type="InterPro" id="IPR036866">
    <property type="entry name" value="RibonucZ/Hydroxyglut_hydro"/>
</dbReference>
<keyword evidence="15" id="KW-0812">Transmembrane</keyword>
<feature type="region of interest" description="Disordered" evidence="14">
    <location>
        <begin position="1"/>
        <end position="55"/>
    </location>
</feature>
<reference evidence="16" key="1">
    <citation type="journal article" date="2023" name="PhytoFront">
        <title>Draft Genome Resources of Seven Strains of Tilletia horrida, Causal Agent of Kernel Smut of Rice.</title>
        <authorList>
            <person name="Khanal S."/>
            <person name="Antony Babu S."/>
            <person name="Zhou X.G."/>
        </authorList>
    </citation>
    <scope>NUCLEOTIDE SEQUENCE</scope>
    <source>
        <strain evidence="16">TX6</strain>
    </source>
</reference>
<organism evidence="16 17">
    <name type="scientific">Tilletia horrida</name>
    <dbReference type="NCBI Taxonomy" id="155126"/>
    <lineage>
        <taxon>Eukaryota</taxon>
        <taxon>Fungi</taxon>
        <taxon>Dikarya</taxon>
        <taxon>Basidiomycota</taxon>
        <taxon>Ustilaginomycotina</taxon>
        <taxon>Exobasidiomycetes</taxon>
        <taxon>Tilletiales</taxon>
        <taxon>Tilletiaceae</taxon>
        <taxon>Tilletia</taxon>
    </lineage>
</organism>